<gene>
    <name evidence="1" type="ORF">UFOVP380_10</name>
</gene>
<dbReference type="EMBL" id="LR798317">
    <property type="protein sequence ID" value="CAB5223172.1"/>
    <property type="molecule type" value="Genomic_DNA"/>
</dbReference>
<reference evidence="1" key="1">
    <citation type="submission" date="2020-05" db="EMBL/GenBank/DDBJ databases">
        <authorList>
            <person name="Chiriac C."/>
            <person name="Salcher M."/>
            <person name="Ghai R."/>
            <person name="Kavagutti S V."/>
        </authorList>
    </citation>
    <scope>NUCLEOTIDE SEQUENCE</scope>
</reference>
<name>A0A6J7X2F6_9CAUD</name>
<organism evidence="1">
    <name type="scientific">uncultured Caudovirales phage</name>
    <dbReference type="NCBI Taxonomy" id="2100421"/>
    <lineage>
        <taxon>Viruses</taxon>
        <taxon>Duplodnaviria</taxon>
        <taxon>Heunggongvirae</taxon>
        <taxon>Uroviricota</taxon>
        <taxon>Caudoviricetes</taxon>
        <taxon>Peduoviridae</taxon>
        <taxon>Maltschvirus</taxon>
        <taxon>Maltschvirus maltsch</taxon>
    </lineage>
</organism>
<protein>
    <submittedName>
        <fullName evidence="1">Uncharacterized protein</fullName>
    </submittedName>
</protein>
<evidence type="ECO:0000313" key="1">
    <source>
        <dbReference type="EMBL" id="CAB5223172.1"/>
    </source>
</evidence>
<proteinExistence type="predicted"/>
<sequence length="76" mass="7809">MAFSLMVAAEGAWAHHPVGKETKEGLLALCKAMAAAGHAVQLEEGTTLGSVVLYSHEAGLHAPLPKADLPACFEGV</sequence>
<accession>A0A6J7X2F6</accession>